<evidence type="ECO:0000313" key="7">
    <source>
        <dbReference type="Proteomes" id="UP000244178"/>
    </source>
</evidence>
<accession>A0A2T6GH26</accession>
<evidence type="ECO:0000313" key="6">
    <source>
        <dbReference type="EMBL" id="PUA43465.1"/>
    </source>
</evidence>
<dbReference type="PANTHER" id="PTHR41286">
    <property type="entry name" value="HNH NUCLEASE YAJD-RELATED"/>
    <property type="match status" value="1"/>
</dbReference>
<comment type="caution">
    <text evidence="6">The sequence shown here is derived from an EMBL/GenBank/DDBJ whole genome shotgun (WGS) entry which is preliminary data.</text>
</comment>
<dbReference type="GO" id="GO:0004519">
    <property type="term" value="F:endonuclease activity"/>
    <property type="evidence" value="ECO:0007669"/>
    <property type="project" value="UniProtKB-KW"/>
</dbReference>
<protein>
    <recommendedName>
        <fullName evidence="4">Putative HNH nuclease YajD</fullName>
    </recommendedName>
</protein>
<comment type="similarity">
    <text evidence="3">Belongs to the HNH nuclease family.</text>
</comment>
<keyword evidence="2" id="KW-0378">Hydrolase</keyword>
<evidence type="ECO:0000256" key="4">
    <source>
        <dbReference type="ARBA" id="ARBA00040194"/>
    </source>
</evidence>
<dbReference type="EMBL" id="PYJM01000005">
    <property type="protein sequence ID" value="PUA43465.1"/>
    <property type="molecule type" value="Genomic_DNA"/>
</dbReference>
<keyword evidence="1" id="KW-0540">Nuclease</keyword>
<feature type="domain" description="HNH nuclease" evidence="5">
    <location>
        <begin position="43"/>
        <end position="99"/>
    </location>
</feature>
<gene>
    <name evidence="6" type="ORF">C5U62_22830</name>
</gene>
<evidence type="ECO:0000259" key="5">
    <source>
        <dbReference type="SMART" id="SM00507"/>
    </source>
</evidence>
<dbReference type="GO" id="GO:0005829">
    <property type="term" value="C:cytosol"/>
    <property type="evidence" value="ECO:0007669"/>
    <property type="project" value="TreeGrafter"/>
</dbReference>
<evidence type="ECO:0000256" key="1">
    <source>
        <dbReference type="ARBA" id="ARBA00022722"/>
    </source>
</evidence>
<dbReference type="AlphaFoldDB" id="A0A2T6GH26"/>
<keyword evidence="6" id="KW-0255">Endonuclease</keyword>
<dbReference type="RefSeq" id="WP_108545670.1">
    <property type="nucleotide sequence ID" value="NZ_PYJM01000005.1"/>
</dbReference>
<dbReference type="Pfam" id="PF01844">
    <property type="entry name" value="HNH"/>
    <property type="match status" value="1"/>
</dbReference>
<dbReference type="GO" id="GO:0008270">
    <property type="term" value="F:zinc ion binding"/>
    <property type="evidence" value="ECO:0007669"/>
    <property type="project" value="InterPro"/>
</dbReference>
<dbReference type="PANTHER" id="PTHR41286:SF1">
    <property type="entry name" value="HNH NUCLEASE YAJD-RELATED"/>
    <property type="match status" value="1"/>
</dbReference>
<sequence>MGRLKTLGNRVQTQTDRLPAVNTNSWRATKTTSAQRGYGYKWQKAREAWLNDHPLCVYCEHLGRVTAGCVVDHIAPHRGDMALFWDRSNWQTLCKPCHDSVKQAEEAGTAQVW</sequence>
<proteinExistence type="inferred from homology"/>
<dbReference type="Gene3D" id="1.10.30.50">
    <property type="match status" value="1"/>
</dbReference>
<dbReference type="Proteomes" id="UP000244178">
    <property type="component" value="Unassembled WGS sequence"/>
</dbReference>
<dbReference type="InterPro" id="IPR003615">
    <property type="entry name" value="HNH_nuc"/>
</dbReference>
<dbReference type="SMART" id="SM00507">
    <property type="entry name" value="HNHc"/>
    <property type="match status" value="1"/>
</dbReference>
<evidence type="ECO:0000256" key="3">
    <source>
        <dbReference type="ARBA" id="ARBA00038412"/>
    </source>
</evidence>
<dbReference type="CDD" id="cd00085">
    <property type="entry name" value="HNHc"/>
    <property type="match status" value="1"/>
</dbReference>
<evidence type="ECO:0000256" key="2">
    <source>
        <dbReference type="ARBA" id="ARBA00022801"/>
    </source>
</evidence>
<reference evidence="6 7" key="1">
    <citation type="submission" date="2018-03" db="EMBL/GenBank/DDBJ databases">
        <title>Draft genome sequence of the plant growth promoting rhizobacterium Pseudomonas protegens strain BNJ-SS-45 isolated from wheat (Triticum aestivum) rhizosphere.</title>
        <authorList>
            <person name="Bajpai A."/>
            <person name="Shende K."/>
            <person name="Meena N."/>
            <person name="Upadhyayula S.R."/>
            <person name="Suravajhala P."/>
            <person name="Medicherla K.M."/>
            <person name="Johri B.N."/>
        </authorList>
    </citation>
    <scope>NUCLEOTIDE SEQUENCE [LARGE SCALE GENOMIC DNA]</scope>
    <source>
        <strain evidence="6 7">BNJ-SS-45</strain>
    </source>
</reference>
<dbReference type="GO" id="GO:0003676">
    <property type="term" value="F:nucleic acid binding"/>
    <property type="evidence" value="ECO:0007669"/>
    <property type="project" value="InterPro"/>
</dbReference>
<dbReference type="GO" id="GO:0016787">
    <property type="term" value="F:hydrolase activity"/>
    <property type="evidence" value="ECO:0007669"/>
    <property type="project" value="UniProtKB-KW"/>
</dbReference>
<dbReference type="InterPro" id="IPR002711">
    <property type="entry name" value="HNH"/>
</dbReference>
<organism evidence="6 7">
    <name type="scientific">Pseudomonas protegens</name>
    <dbReference type="NCBI Taxonomy" id="380021"/>
    <lineage>
        <taxon>Bacteria</taxon>
        <taxon>Pseudomonadati</taxon>
        <taxon>Pseudomonadota</taxon>
        <taxon>Gammaproteobacteria</taxon>
        <taxon>Pseudomonadales</taxon>
        <taxon>Pseudomonadaceae</taxon>
        <taxon>Pseudomonas</taxon>
    </lineage>
</organism>
<name>A0A2T6GH26_9PSED</name>